<comment type="caution">
    <text evidence="2">The sequence shown here is derived from an EMBL/GenBank/DDBJ whole genome shotgun (WGS) entry which is preliminary data.</text>
</comment>
<gene>
    <name evidence="2" type="ORF">J2Z28_005986</name>
</gene>
<dbReference type="RefSeq" id="WP_342357562.1">
    <property type="nucleotide sequence ID" value="NZ_CBCSLC010000022.1"/>
</dbReference>
<feature type="compositionally biased region" description="Polar residues" evidence="1">
    <location>
        <begin position="601"/>
        <end position="624"/>
    </location>
</feature>
<name>A0ABS4S2E2_PAEXY</name>
<feature type="compositionally biased region" description="Basic and acidic residues" evidence="1">
    <location>
        <begin position="578"/>
        <end position="600"/>
    </location>
</feature>
<dbReference type="Proteomes" id="UP000810207">
    <property type="component" value="Unassembled WGS sequence"/>
</dbReference>
<accession>A0ABS4S2E2</accession>
<evidence type="ECO:0008006" key="4">
    <source>
        <dbReference type="Google" id="ProtNLM"/>
    </source>
</evidence>
<proteinExistence type="predicted"/>
<evidence type="ECO:0000256" key="1">
    <source>
        <dbReference type="SAM" id="MobiDB-lite"/>
    </source>
</evidence>
<organism evidence="2 3">
    <name type="scientific">Paenibacillus xylanexedens</name>
    <dbReference type="NCBI Taxonomy" id="528191"/>
    <lineage>
        <taxon>Bacteria</taxon>
        <taxon>Bacillati</taxon>
        <taxon>Bacillota</taxon>
        <taxon>Bacilli</taxon>
        <taxon>Bacillales</taxon>
        <taxon>Paenibacillaceae</taxon>
        <taxon>Paenibacillus</taxon>
    </lineage>
</organism>
<evidence type="ECO:0000313" key="2">
    <source>
        <dbReference type="EMBL" id="MBP2249291.1"/>
    </source>
</evidence>
<keyword evidence="3" id="KW-1185">Reference proteome</keyword>
<evidence type="ECO:0000313" key="3">
    <source>
        <dbReference type="Proteomes" id="UP000810207"/>
    </source>
</evidence>
<feature type="compositionally biased region" description="Basic and acidic residues" evidence="1">
    <location>
        <begin position="666"/>
        <end position="680"/>
    </location>
</feature>
<protein>
    <recommendedName>
        <fullName evidence="4">Tail tape measure protein</fullName>
    </recommendedName>
</protein>
<feature type="region of interest" description="Disordered" evidence="1">
    <location>
        <begin position="551"/>
        <end position="700"/>
    </location>
</feature>
<dbReference type="EMBL" id="JAGIKV010000035">
    <property type="protein sequence ID" value="MBP2249291.1"/>
    <property type="molecule type" value="Genomic_DNA"/>
</dbReference>
<feature type="compositionally biased region" description="Gly residues" evidence="1">
    <location>
        <begin position="631"/>
        <end position="653"/>
    </location>
</feature>
<sequence>MNNIAATSRVTVPFEAKDLISGAVRNMRSLIQRATDDVREFRRIAGSMGDDIVSSSRRARDAADDLGRRIHGAADEVRDFNRVQLDDIFRRSRAGADDLRRSASRADAEIRGISDAHVRLRANDEISPLVDGISAKIAALATVAGGLVLGGGMSDALFGGVTDYYSEAARSAPYIPAQERQKALAINDDLVSQGIIPDRATGAGNLADIAPMFPDKSMIGEAITASSKIQYIRPDAGAEEVNRALAQASNAFKETPTQIADSMMYAYQSVGDRQQDLFDTFWEYSPYFASSGTDSAQMSNFLSKTVEGGAFNFDKPGDFFKETFGVKALNADDMANYFVSRGSGKKDAASQAQAFTEDINSGDKQKAQGAIAALVADLASQSRSDLKQSLVTLGSAAAEDNSDSILSTYSLPFEKAPDMTGTTDRLVATQQQANPMTEYNQIQAQMQMQMQDIGGNIMQASLPALKEFNSLITENKDSIEAFGVGVVNAITKVTNVYKENAGLINAALIGLASVLVIKGLVSFGQGVRQLNSDLAGAVGWAGQKGKNIVTGADQGLKNGWDRIRGRSSGPPEPTVETPAERANRIRNQVGDRRIRGDLGRNRNNSGNPLGGVRSSSTMTINANRVNVYGSTSGGRGNGRNRGNRRGGGNNRGSGGDRNRNRNNSPDTRDPNRRGSRENPYRVRRPNPPTPPPTPDVPNGGKIGNFIKSNAKMLKAGGIIGAATSLGFGAYDLYQTAKETGWKEAISSSGGSVAGGTIGGTLGGIVGSLAGPLGTAAGAYFGNWAGEKLGALADSSGITRDIVDGVSSLTDSIKGWMGFGPKEEAKPVMPQLPKEAFVTTTASTTKEGEQKIKETMESVVSNVQKSGLKQGLTDAMNESGITQAADHIKDKLVGMFKGSESKEAESNVKAVGTAAKETEQKAKDLGVTTKNSTRDIISGNGQAALSFSGVSSSAKSAIDLTRQHLESLSTVSSKGSTWGSNLISMMAAGMQSKFPTLTSIVSKAAGVIKDYLGFSSPTKEGPASKSDRWAGNFVSMFSDGLRPDSIKQRMNLIAGTMRDGVDGIEGPELSGSNIPVRTTSLSAQASSGSKSVTIGNVTIDLRGIADGIIDFPSFERALKSPAGRSLIRDVAGEEIYKALETGG</sequence>
<reference evidence="2 3" key="1">
    <citation type="submission" date="2021-03" db="EMBL/GenBank/DDBJ databases">
        <title>Genomic Encyclopedia of Type Strains, Phase IV (KMG-IV): sequencing the most valuable type-strain genomes for metagenomic binning, comparative biology and taxonomic classification.</title>
        <authorList>
            <person name="Goeker M."/>
        </authorList>
    </citation>
    <scope>NUCLEOTIDE SEQUENCE [LARGE SCALE GENOMIC DNA]</scope>
    <source>
        <strain evidence="2 3">DSM 21292</strain>
    </source>
</reference>
<feature type="compositionally biased region" description="Pro residues" evidence="1">
    <location>
        <begin position="685"/>
        <end position="695"/>
    </location>
</feature>